<dbReference type="InterPro" id="IPR010656">
    <property type="entry name" value="DctM"/>
</dbReference>
<feature type="transmembrane region" description="Helical" evidence="7">
    <location>
        <begin position="286"/>
        <end position="313"/>
    </location>
</feature>
<dbReference type="Proteomes" id="UP000885759">
    <property type="component" value="Unassembled WGS sequence"/>
</dbReference>
<evidence type="ECO:0000256" key="5">
    <source>
        <dbReference type="ARBA" id="ARBA00022989"/>
    </source>
</evidence>
<comment type="subcellular location">
    <subcellularLocation>
        <location evidence="1">Cell inner membrane</location>
        <topology evidence="1">Multi-pass membrane protein</topology>
    </subcellularLocation>
</comment>
<protein>
    <submittedName>
        <fullName evidence="9">TRAP transporter large permease subunit</fullName>
    </submittedName>
</protein>
<keyword evidence="5 7" id="KW-1133">Transmembrane helix</keyword>
<feature type="transmembrane region" description="Helical" evidence="7">
    <location>
        <begin position="176"/>
        <end position="196"/>
    </location>
</feature>
<evidence type="ECO:0000256" key="1">
    <source>
        <dbReference type="ARBA" id="ARBA00004429"/>
    </source>
</evidence>
<feature type="transmembrane region" description="Helical" evidence="7">
    <location>
        <begin position="140"/>
        <end position="164"/>
    </location>
</feature>
<feature type="transmembrane region" description="Helical" evidence="7">
    <location>
        <begin position="7"/>
        <end position="36"/>
    </location>
</feature>
<feature type="domain" description="TRAP C4-dicarboxylate transport system permease DctM subunit" evidence="8">
    <location>
        <begin position="11"/>
        <end position="421"/>
    </location>
</feature>
<reference evidence="9" key="1">
    <citation type="journal article" date="2020" name="mSystems">
        <title>Genome- and Community-Level Interaction Insights into Carbon Utilization and Element Cycling Functions of Hydrothermarchaeota in Hydrothermal Sediment.</title>
        <authorList>
            <person name="Zhou Z."/>
            <person name="Liu Y."/>
            <person name="Xu W."/>
            <person name="Pan J."/>
            <person name="Luo Z.H."/>
            <person name="Li M."/>
        </authorList>
    </citation>
    <scope>NUCLEOTIDE SEQUENCE [LARGE SCALE GENOMIC DNA]</scope>
    <source>
        <strain evidence="9">HyVt-570</strain>
    </source>
</reference>
<keyword evidence="3" id="KW-0997">Cell inner membrane</keyword>
<dbReference type="Pfam" id="PF06808">
    <property type="entry name" value="DctM"/>
    <property type="match status" value="1"/>
</dbReference>
<feature type="transmembrane region" description="Helical" evidence="7">
    <location>
        <begin position="217"/>
        <end position="241"/>
    </location>
</feature>
<dbReference type="GO" id="GO:0005886">
    <property type="term" value="C:plasma membrane"/>
    <property type="evidence" value="ECO:0007669"/>
    <property type="project" value="UniProtKB-SubCell"/>
</dbReference>
<feature type="transmembrane region" description="Helical" evidence="7">
    <location>
        <begin position="402"/>
        <end position="426"/>
    </location>
</feature>
<evidence type="ECO:0000256" key="7">
    <source>
        <dbReference type="SAM" id="Phobius"/>
    </source>
</evidence>
<feature type="transmembrane region" description="Helical" evidence="7">
    <location>
        <begin position="56"/>
        <end position="75"/>
    </location>
</feature>
<name>A0A7C4VHU4_9DEIN</name>
<dbReference type="GO" id="GO:0022857">
    <property type="term" value="F:transmembrane transporter activity"/>
    <property type="evidence" value="ECO:0007669"/>
    <property type="project" value="TreeGrafter"/>
</dbReference>
<accession>A0A7C4VHU4</accession>
<dbReference type="AlphaFoldDB" id="A0A7C4VHU4"/>
<evidence type="ECO:0000256" key="2">
    <source>
        <dbReference type="ARBA" id="ARBA00022475"/>
    </source>
</evidence>
<dbReference type="PANTHER" id="PTHR33362">
    <property type="entry name" value="SIALIC ACID TRAP TRANSPORTER PERMEASE PROTEIN SIAT-RELATED"/>
    <property type="match status" value="1"/>
</dbReference>
<dbReference type="NCBIfam" id="TIGR00786">
    <property type="entry name" value="dctM"/>
    <property type="match status" value="1"/>
</dbReference>
<feature type="transmembrane region" description="Helical" evidence="7">
    <location>
        <begin position="319"/>
        <end position="349"/>
    </location>
</feature>
<feature type="transmembrane region" description="Helical" evidence="7">
    <location>
        <begin position="361"/>
        <end position="382"/>
    </location>
</feature>
<dbReference type="PIRSF" id="PIRSF006066">
    <property type="entry name" value="HI0050"/>
    <property type="match status" value="1"/>
</dbReference>
<sequence>MDPLLAVAVLLGILFLLLGLSVWVFVSLFAVALVSIDLFTSTPPLRLLGNIAWNATDSWALVALPLFIFMGELLLRTRISERMFDGLAPWLAWLPGRLLHTNVVASTIFAAVSGSSAATAATIGKINIPELRKRGYDDDLILGSLAGAGTLGFLIPPSLVMIIYGVLAEVSIGKLFIAGVIPGLMLAGGFMLYLVYAGLRWPEKAPGGDRYGWGERLWGLVNLLPVSLLILMVLGSIYLGFATPTESAAIGVLGAFLLALAYRSLTLESFKQAVLGSVRTTSMIGLIIAGASLLSTAMGFMGIPTALAAWIASLGLSKYLLVVVIAAFYIVLGFFLDGISMIVITLPITLPLVTQAGFSPLWFGIFLVLMVEAAQITPPVGFNLFVIQGVSGAPILRVARAALPFFAILMGLAALLTVWPEVVLYLPRLMRG</sequence>
<evidence type="ECO:0000256" key="3">
    <source>
        <dbReference type="ARBA" id="ARBA00022519"/>
    </source>
</evidence>
<evidence type="ECO:0000256" key="4">
    <source>
        <dbReference type="ARBA" id="ARBA00022692"/>
    </source>
</evidence>
<evidence type="ECO:0000256" key="6">
    <source>
        <dbReference type="ARBA" id="ARBA00023136"/>
    </source>
</evidence>
<proteinExistence type="predicted"/>
<keyword evidence="4 7" id="KW-0812">Transmembrane</keyword>
<dbReference type="InterPro" id="IPR004681">
    <property type="entry name" value="TRAP_DctM"/>
</dbReference>
<feature type="transmembrane region" description="Helical" evidence="7">
    <location>
        <begin position="247"/>
        <end position="265"/>
    </location>
</feature>
<keyword evidence="2" id="KW-1003">Cell membrane</keyword>
<keyword evidence="6 7" id="KW-0472">Membrane</keyword>
<comment type="caution">
    <text evidence="9">The sequence shown here is derived from an EMBL/GenBank/DDBJ whole genome shotgun (WGS) entry which is preliminary data.</text>
</comment>
<dbReference type="EMBL" id="DRPZ01000276">
    <property type="protein sequence ID" value="HGY10550.1"/>
    <property type="molecule type" value="Genomic_DNA"/>
</dbReference>
<gene>
    <name evidence="9" type="ORF">ENK37_10965</name>
</gene>
<evidence type="ECO:0000259" key="8">
    <source>
        <dbReference type="Pfam" id="PF06808"/>
    </source>
</evidence>
<organism evidence="9">
    <name type="scientific">Oceanithermus profundus</name>
    <dbReference type="NCBI Taxonomy" id="187137"/>
    <lineage>
        <taxon>Bacteria</taxon>
        <taxon>Thermotogati</taxon>
        <taxon>Deinococcota</taxon>
        <taxon>Deinococci</taxon>
        <taxon>Thermales</taxon>
        <taxon>Thermaceae</taxon>
        <taxon>Oceanithermus</taxon>
    </lineage>
</organism>
<dbReference type="PANTHER" id="PTHR33362:SF5">
    <property type="entry name" value="C4-DICARBOXYLATE TRAP TRANSPORTER LARGE PERMEASE PROTEIN DCTM"/>
    <property type="match status" value="1"/>
</dbReference>
<evidence type="ECO:0000313" key="9">
    <source>
        <dbReference type="EMBL" id="HGY10550.1"/>
    </source>
</evidence>